<proteinExistence type="predicted"/>
<dbReference type="EMBL" id="CQPC01000144">
    <property type="protein sequence ID" value="CNV32337.1"/>
    <property type="molecule type" value="Genomic_DNA"/>
</dbReference>
<sequence>MVTGVSATTFRHLSESLQWYIFAVPPSINARIIARSVVLAGRGVISPLGPKTSEPVSVITNSFSSLLPSNILFLDKAFHMMLIFLVTRSLSLSLALSLTLSDWPPTVHPCRDAAQSAKILLSPAMSWQTFCWETCVFGKSPPTIPCAAWQELRFMLLMSEAIFCRKSLAVLISGTVVCSARSKKYPAALLIICFTKRCSCSPLMKLNEPR</sequence>
<gene>
    <name evidence="1" type="ORF">ERS008202_04983</name>
</gene>
<evidence type="ECO:0000313" key="1">
    <source>
        <dbReference type="EMBL" id="CNV32337.1"/>
    </source>
</evidence>
<dbReference type="AlphaFoldDB" id="A0A655ER49"/>
<reference evidence="1 2" key="1">
    <citation type="submission" date="2015-03" db="EMBL/GenBank/DDBJ databases">
        <authorList>
            <consortium name="Pathogen Informatics"/>
        </authorList>
    </citation>
    <scope>NUCLEOTIDE SEQUENCE [LARGE SCALE GENOMIC DNA]</scope>
    <source>
        <strain evidence="1 2">3476</strain>
    </source>
</reference>
<dbReference type="Proteomes" id="UP000039541">
    <property type="component" value="Unassembled WGS sequence"/>
</dbReference>
<protein>
    <submittedName>
        <fullName evidence="1">Uncharacterized protein</fullName>
    </submittedName>
</protein>
<organism evidence="1 2">
    <name type="scientific">Salmonella enterica subsp. enterica serovar Bovismorbificans</name>
    <dbReference type="NCBI Taxonomy" id="58097"/>
    <lineage>
        <taxon>Bacteria</taxon>
        <taxon>Pseudomonadati</taxon>
        <taxon>Pseudomonadota</taxon>
        <taxon>Gammaproteobacteria</taxon>
        <taxon>Enterobacterales</taxon>
        <taxon>Enterobacteriaceae</taxon>
        <taxon>Salmonella</taxon>
    </lineage>
</organism>
<accession>A0A655ER49</accession>
<name>A0A655ER49_SALET</name>
<evidence type="ECO:0000313" key="2">
    <source>
        <dbReference type="Proteomes" id="UP000039541"/>
    </source>
</evidence>